<evidence type="ECO:0000256" key="12">
    <source>
        <dbReference type="SAM" id="Phobius"/>
    </source>
</evidence>
<evidence type="ECO:0000256" key="6">
    <source>
        <dbReference type="ARBA" id="ARBA00023136"/>
    </source>
</evidence>
<feature type="transmembrane region" description="Helical" evidence="12">
    <location>
        <begin position="43"/>
        <end position="68"/>
    </location>
</feature>
<dbReference type="EMBL" id="WBMY01000656">
    <property type="protein sequence ID" value="NXB69770.1"/>
    <property type="molecule type" value="Genomic_DNA"/>
</dbReference>
<evidence type="ECO:0000256" key="8">
    <source>
        <dbReference type="ARBA" id="ARBA00023170"/>
    </source>
</evidence>
<dbReference type="PANTHER" id="PTHR24245:SF6">
    <property type="entry name" value="G-PROTEIN COUPLED RECEPTOR 26"/>
    <property type="match status" value="1"/>
</dbReference>
<dbReference type="FunFam" id="1.20.1070.10:FF:000095">
    <property type="entry name" value="G-protein coupled receptor 26"/>
    <property type="match status" value="1"/>
</dbReference>
<dbReference type="PRINTS" id="PR00237">
    <property type="entry name" value="GPCRRHODOPSN"/>
</dbReference>
<sequence>MSIWELLLAFVVVLLMLVALLANVLVLMCFLHSADIRKQVPGLFILNLTFCNLLMAVSSMPLTLAGIIYKSQPAGDEVCHAVGFLETFLTTNSMLSMAALSIDRWIAVVFPLSYHSKMRYRDAALILSYTWVHSASFPTVAASLSWVGFHHLYASCTLYNKRPEDRTQFVIFTGVFHALSFLLSLVVLCFTYLKVLKVARFHCKRIDVITMQTLVLLVDIHPSVRERCLEEQRRRRQRATKKISTFIGTFILCFAPYVITRLVELSSVVHINAHWGIISKCLAYSKAVSDPFVYSLLRHQYKKTWKDIINKILKRSSINSSALAGEPHNRNLPQLNE</sequence>
<keyword evidence="5" id="KW-0297">G-protein coupled receptor</keyword>
<feature type="non-terminal residue" evidence="14">
    <location>
        <position position="1"/>
    </location>
</feature>
<keyword evidence="4 12" id="KW-1133">Transmembrane helix</keyword>
<evidence type="ECO:0000256" key="9">
    <source>
        <dbReference type="ARBA" id="ARBA00023224"/>
    </source>
</evidence>
<evidence type="ECO:0000259" key="13">
    <source>
        <dbReference type="PROSITE" id="PS50262"/>
    </source>
</evidence>
<keyword evidence="2" id="KW-1003">Cell membrane</keyword>
<protein>
    <recommendedName>
        <fullName evidence="11">G-protein coupled receptor 26</fullName>
    </recommendedName>
</protein>
<feature type="transmembrane region" description="Helical" evidence="12">
    <location>
        <begin position="243"/>
        <end position="259"/>
    </location>
</feature>
<feature type="transmembrane region" description="Helical" evidence="12">
    <location>
        <begin position="169"/>
        <end position="195"/>
    </location>
</feature>
<feature type="domain" description="G-protein coupled receptors family 1 profile" evidence="13">
    <location>
        <begin position="22"/>
        <end position="294"/>
    </location>
</feature>
<organism evidence="14 15">
    <name type="scientific">Donacobius atricapilla</name>
    <dbReference type="NCBI Taxonomy" id="237420"/>
    <lineage>
        <taxon>Eukaryota</taxon>
        <taxon>Metazoa</taxon>
        <taxon>Chordata</taxon>
        <taxon>Craniata</taxon>
        <taxon>Vertebrata</taxon>
        <taxon>Euteleostomi</taxon>
        <taxon>Archelosauria</taxon>
        <taxon>Archosauria</taxon>
        <taxon>Dinosauria</taxon>
        <taxon>Saurischia</taxon>
        <taxon>Theropoda</taxon>
        <taxon>Coelurosauria</taxon>
        <taxon>Aves</taxon>
        <taxon>Neognathae</taxon>
        <taxon>Neoaves</taxon>
        <taxon>Telluraves</taxon>
        <taxon>Australaves</taxon>
        <taxon>Passeriformes</taxon>
        <taxon>Mimidae</taxon>
        <taxon>Donacobius</taxon>
    </lineage>
</organism>
<feature type="non-terminal residue" evidence="14">
    <location>
        <position position="337"/>
    </location>
</feature>
<comment type="function">
    <text evidence="10">Orphan receptor. Displays a significant level of constitutive activity. Its effect is mediated by G(s)-alpha protein that stimulate adenylate cyclase, resulting in an elevation of intracellular cAMP.</text>
</comment>
<dbReference type="InterPro" id="IPR051880">
    <property type="entry name" value="GPC_Orphan_Receptors"/>
</dbReference>
<accession>A0A851IUL3</accession>
<dbReference type="InterPro" id="IPR017452">
    <property type="entry name" value="GPCR_Rhodpsn_7TM"/>
</dbReference>
<dbReference type="GO" id="GO:0004930">
    <property type="term" value="F:G protein-coupled receptor activity"/>
    <property type="evidence" value="ECO:0007669"/>
    <property type="project" value="UniProtKB-KW"/>
</dbReference>
<evidence type="ECO:0000256" key="10">
    <source>
        <dbReference type="ARBA" id="ARBA00056480"/>
    </source>
</evidence>
<feature type="transmembrane region" description="Helical" evidence="12">
    <location>
        <begin position="126"/>
        <end position="149"/>
    </location>
</feature>
<dbReference type="PROSITE" id="PS50262">
    <property type="entry name" value="G_PROTEIN_RECEP_F1_2"/>
    <property type="match status" value="1"/>
</dbReference>
<evidence type="ECO:0000313" key="14">
    <source>
        <dbReference type="EMBL" id="NXB69770.1"/>
    </source>
</evidence>
<name>A0A851IUL3_9PASS</name>
<evidence type="ECO:0000256" key="3">
    <source>
        <dbReference type="ARBA" id="ARBA00022692"/>
    </source>
</evidence>
<dbReference type="Gene3D" id="1.20.1070.10">
    <property type="entry name" value="Rhodopsin 7-helix transmembrane proteins"/>
    <property type="match status" value="1"/>
</dbReference>
<keyword evidence="7" id="KW-1015">Disulfide bond</keyword>
<dbReference type="Proteomes" id="UP000660704">
    <property type="component" value="Unassembled WGS sequence"/>
</dbReference>
<evidence type="ECO:0000313" key="15">
    <source>
        <dbReference type="Proteomes" id="UP000660704"/>
    </source>
</evidence>
<evidence type="ECO:0000256" key="5">
    <source>
        <dbReference type="ARBA" id="ARBA00023040"/>
    </source>
</evidence>
<dbReference type="PANTHER" id="PTHR24245">
    <property type="entry name" value="G-PROTEIN COUPLED RECEPTOR"/>
    <property type="match status" value="1"/>
</dbReference>
<evidence type="ECO:0000256" key="2">
    <source>
        <dbReference type="ARBA" id="ARBA00022475"/>
    </source>
</evidence>
<evidence type="ECO:0000256" key="11">
    <source>
        <dbReference type="ARBA" id="ARBA00070820"/>
    </source>
</evidence>
<feature type="transmembrane region" description="Helical" evidence="12">
    <location>
        <begin position="6"/>
        <end position="31"/>
    </location>
</feature>
<proteinExistence type="predicted"/>
<dbReference type="GO" id="GO:0007189">
    <property type="term" value="P:adenylate cyclase-activating G protein-coupled receptor signaling pathway"/>
    <property type="evidence" value="ECO:0007669"/>
    <property type="project" value="TreeGrafter"/>
</dbReference>
<comment type="caution">
    <text evidence="14">The sequence shown here is derived from an EMBL/GenBank/DDBJ whole genome shotgun (WGS) entry which is preliminary data.</text>
</comment>
<dbReference type="InterPro" id="IPR000276">
    <property type="entry name" value="GPCR_Rhodpsn"/>
</dbReference>
<dbReference type="GO" id="GO:0005886">
    <property type="term" value="C:plasma membrane"/>
    <property type="evidence" value="ECO:0007669"/>
    <property type="project" value="UniProtKB-SubCell"/>
</dbReference>
<evidence type="ECO:0000256" key="1">
    <source>
        <dbReference type="ARBA" id="ARBA00004651"/>
    </source>
</evidence>
<reference evidence="14" key="1">
    <citation type="submission" date="2019-09" db="EMBL/GenBank/DDBJ databases">
        <title>Bird 10,000 Genomes (B10K) Project - Family phase.</title>
        <authorList>
            <person name="Zhang G."/>
        </authorList>
    </citation>
    <scope>NUCLEOTIDE SEQUENCE</scope>
    <source>
        <strain evidence="14">B10K-DU-001-63</strain>
        <tissue evidence="14">Muscle</tissue>
    </source>
</reference>
<keyword evidence="6 12" id="KW-0472">Membrane</keyword>
<keyword evidence="8" id="KW-0675">Receptor</keyword>
<keyword evidence="3 12" id="KW-0812">Transmembrane</keyword>
<keyword evidence="15" id="KW-1185">Reference proteome</keyword>
<evidence type="ECO:0000256" key="7">
    <source>
        <dbReference type="ARBA" id="ARBA00023157"/>
    </source>
</evidence>
<gene>
    <name evidence="14" type="primary">Gpr26_0</name>
    <name evidence="14" type="ORF">DONATR_R12713</name>
</gene>
<dbReference type="SUPFAM" id="SSF81321">
    <property type="entry name" value="Family A G protein-coupled receptor-like"/>
    <property type="match status" value="1"/>
</dbReference>
<dbReference type="AlphaFoldDB" id="A0A851IUL3"/>
<keyword evidence="9" id="KW-0807">Transducer</keyword>
<evidence type="ECO:0000256" key="4">
    <source>
        <dbReference type="ARBA" id="ARBA00022989"/>
    </source>
</evidence>
<dbReference type="Pfam" id="PF00001">
    <property type="entry name" value="7tm_1"/>
    <property type="match status" value="1"/>
</dbReference>
<comment type="subcellular location">
    <subcellularLocation>
        <location evidence="1">Cell membrane</location>
        <topology evidence="1">Multi-pass membrane protein</topology>
    </subcellularLocation>
</comment>